<dbReference type="OrthoDB" id="2332665at2759"/>
<comment type="caution">
    <text evidence="1">The sequence shown here is derived from an EMBL/GenBank/DDBJ whole genome shotgun (WGS) entry which is preliminary data.</text>
</comment>
<keyword evidence="2" id="KW-1185">Reference proteome</keyword>
<reference evidence="1" key="1">
    <citation type="submission" date="2021-06" db="EMBL/GenBank/DDBJ databases">
        <authorList>
            <person name="Kallberg Y."/>
            <person name="Tangrot J."/>
            <person name="Rosling A."/>
        </authorList>
    </citation>
    <scope>NUCLEOTIDE SEQUENCE</scope>
    <source>
        <strain evidence="1">FL966</strain>
    </source>
</reference>
<sequence length="84" mass="9851">MDPISQSDIKRSFICANDEIKVTQTTLPNYQNSMYTSRLINTKEIKLAYESTKFRGRNGFSIVGRIIEQDDFYKYDNIKDDDNQ</sequence>
<dbReference type="AlphaFoldDB" id="A0A9N9JRP2"/>
<proteinExistence type="predicted"/>
<accession>A0A9N9JRP2</accession>
<evidence type="ECO:0000313" key="1">
    <source>
        <dbReference type="EMBL" id="CAG8792954.1"/>
    </source>
</evidence>
<gene>
    <name evidence="1" type="ORF">CPELLU_LOCUS17130</name>
</gene>
<dbReference type="EMBL" id="CAJVQA010027835">
    <property type="protein sequence ID" value="CAG8792954.1"/>
    <property type="molecule type" value="Genomic_DNA"/>
</dbReference>
<feature type="non-terminal residue" evidence="1">
    <location>
        <position position="84"/>
    </location>
</feature>
<evidence type="ECO:0000313" key="2">
    <source>
        <dbReference type="Proteomes" id="UP000789759"/>
    </source>
</evidence>
<protein>
    <submittedName>
        <fullName evidence="1">21345_t:CDS:1</fullName>
    </submittedName>
</protein>
<organism evidence="1 2">
    <name type="scientific">Cetraspora pellucida</name>
    <dbReference type="NCBI Taxonomy" id="1433469"/>
    <lineage>
        <taxon>Eukaryota</taxon>
        <taxon>Fungi</taxon>
        <taxon>Fungi incertae sedis</taxon>
        <taxon>Mucoromycota</taxon>
        <taxon>Glomeromycotina</taxon>
        <taxon>Glomeromycetes</taxon>
        <taxon>Diversisporales</taxon>
        <taxon>Gigasporaceae</taxon>
        <taxon>Cetraspora</taxon>
    </lineage>
</organism>
<name>A0A9N9JRP2_9GLOM</name>
<dbReference type="Proteomes" id="UP000789759">
    <property type="component" value="Unassembled WGS sequence"/>
</dbReference>